<reference evidence="2 3" key="1">
    <citation type="submission" date="2019-04" db="EMBL/GenBank/DDBJ databases">
        <title>A reverse ecology approach based on a biological definition of microbial populations.</title>
        <authorList>
            <person name="Arevalo P."/>
            <person name="Vaninsberghe D."/>
            <person name="Elsherbini J."/>
            <person name="Gore J."/>
            <person name="Polz M."/>
        </authorList>
    </citation>
    <scope>NUCLEOTIDE SEQUENCE [LARGE SCALE GENOMIC DNA]</scope>
    <source>
        <strain evidence="2 3">10N.261.46.F4</strain>
    </source>
</reference>
<protein>
    <submittedName>
        <fullName evidence="2">Uncharacterized protein</fullName>
    </submittedName>
</protein>
<evidence type="ECO:0000313" key="2">
    <source>
        <dbReference type="EMBL" id="TKF31639.1"/>
    </source>
</evidence>
<comment type="caution">
    <text evidence="2">The sequence shown here is derived from an EMBL/GenBank/DDBJ whole genome shotgun (WGS) entry which is preliminary data.</text>
</comment>
<organism evidence="2 3">
    <name type="scientific">Vibrio kanaloae</name>
    <dbReference type="NCBI Taxonomy" id="170673"/>
    <lineage>
        <taxon>Bacteria</taxon>
        <taxon>Pseudomonadati</taxon>
        <taxon>Pseudomonadota</taxon>
        <taxon>Gammaproteobacteria</taxon>
        <taxon>Vibrionales</taxon>
        <taxon>Vibrionaceae</taxon>
        <taxon>Vibrio</taxon>
    </lineage>
</organism>
<evidence type="ECO:0000313" key="3">
    <source>
        <dbReference type="Proteomes" id="UP000307574"/>
    </source>
</evidence>
<dbReference type="RefSeq" id="WP_136980364.1">
    <property type="nucleotide sequence ID" value="NZ_SYUV01000035.1"/>
</dbReference>
<sequence length="160" mass="17187">MNEPDNTELEADLQAVDTPTTNDPDYQEGLADLDALDSAINGEPEQAAEPEQEAETMDSAAAVGMVGMGLFMSEQYISGAAGVDFEFNPEAKAKFLEASGPLIEKYGLTWLSWFDAYKEEIFFGVAAFGLGYSSINTVKRLKALQEAEVANDGETQKAAA</sequence>
<gene>
    <name evidence="2" type="ORF">FCV50_11385</name>
</gene>
<feature type="compositionally biased region" description="Acidic residues" evidence="1">
    <location>
        <begin position="1"/>
        <end position="11"/>
    </location>
</feature>
<dbReference type="EMBL" id="SYUV01000035">
    <property type="protein sequence ID" value="TKF31639.1"/>
    <property type="molecule type" value="Genomic_DNA"/>
</dbReference>
<proteinExistence type="predicted"/>
<feature type="region of interest" description="Disordered" evidence="1">
    <location>
        <begin position="1"/>
        <end position="59"/>
    </location>
</feature>
<accession>A0A4U1ZD55</accession>
<feature type="compositionally biased region" description="Acidic residues" evidence="1">
    <location>
        <begin position="46"/>
        <end position="56"/>
    </location>
</feature>
<evidence type="ECO:0000256" key="1">
    <source>
        <dbReference type="SAM" id="MobiDB-lite"/>
    </source>
</evidence>
<dbReference type="Proteomes" id="UP000307574">
    <property type="component" value="Unassembled WGS sequence"/>
</dbReference>
<dbReference type="AlphaFoldDB" id="A0A4U1ZD55"/>
<name>A0A4U1ZD55_9VIBR</name>